<accession>A0A841LH13</accession>
<dbReference type="Proteomes" id="UP000538147">
    <property type="component" value="Unassembled WGS sequence"/>
</dbReference>
<dbReference type="AlphaFoldDB" id="A0A841LH13"/>
<feature type="transmembrane region" description="Helical" evidence="1">
    <location>
        <begin position="62"/>
        <end position="82"/>
    </location>
</feature>
<comment type="caution">
    <text evidence="2">The sequence shown here is derived from an EMBL/GenBank/DDBJ whole genome shotgun (WGS) entry which is preliminary data.</text>
</comment>
<protein>
    <recommendedName>
        <fullName evidence="4">DUF3649 domain-containing protein</fullName>
    </recommendedName>
</protein>
<dbReference type="EMBL" id="JACIIV010000031">
    <property type="protein sequence ID" value="MBB6229085.1"/>
    <property type="molecule type" value="Genomic_DNA"/>
</dbReference>
<evidence type="ECO:0008006" key="4">
    <source>
        <dbReference type="Google" id="ProtNLM"/>
    </source>
</evidence>
<sequence length="87" mass="8919">MALRIVAAMPLGYAVASVWAMALARVLPGDRAQVTIVATLAAFVICAAAAMWAFAARSGWRAVWTLVALGLVAACLAMASIASTGRL</sequence>
<dbReference type="RefSeq" id="WP_243452951.1">
    <property type="nucleotide sequence ID" value="NZ_BMOX01000091.1"/>
</dbReference>
<evidence type="ECO:0000313" key="3">
    <source>
        <dbReference type="Proteomes" id="UP000538147"/>
    </source>
</evidence>
<reference evidence="2 3" key="1">
    <citation type="submission" date="2020-08" db="EMBL/GenBank/DDBJ databases">
        <title>Genomic Encyclopedia of Type Strains, Phase IV (KMG-IV): sequencing the most valuable type-strain genomes for metagenomic binning, comparative biology and taxonomic classification.</title>
        <authorList>
            <person name="Goeker M."/>
        </authorList>
    </citation>
    <scope>NUCLEOTIDE SEQUENCE [LARGE SCALE GENOMIC DNA]</scope>
    <source>
        <strain evidence="2 3">DSM 102189</strain>
    </source>
</reference>
<keyword evidence="1" id="KW-0472">Membrane</keyword>
<evidence type="ECO:0000256" key="1">
    <source>
        <dbReference type="SAM" id="Phobius"/>
    </source>
</evidence>
<name>A0A841LH13_9SPHN</name>
<gene>
    <name evidence="2" type="ORF">FHS79_003284</name>
</gene>
<keyword evidence="1" id="KW-1133">Transmembrane helix</keyword>
<keyword evidence="1" id="KW-0812">Transmembrane</keyword>
<proteinExistence type="predicted"/>
<feature type="transmembrane region" description="Helical" evidence="1">
    <location>
        <begin position="34"/>
        <end position="55"/>
    </location>
</feature>
<keyword evidence="3" id="KW-1185">Reference proteome</keyword>
<organism evidence="2 3">
    <name type="scientific">Polymorphobacter multimanifer</name>
    <dbReference type="NCBI Taxonomy" id="1070431"/>
    <lineage>
        <taxon>Bacteria</taxon>
        <taxon>Pseudomonadati</taxon>
        <taxon>Pseudomonadota</taxon>
        <taxon>Alphaproteobacteria</taxon>
        <taxon>Sphingomonadales</taxon>
        <taxon>Sphingosinicellaceae</taxon>
        <taxon>Polymorphobacter</taxon>
    </lineage>
</organism>
<evidence type="ECO:0000313" key="2">
    <source>
        <dbReference type="EMBL" id="MBB6229085.1"/>
    </source>
</evidence>